<dbReference type="EMBL" id="CM009753">
    <property type="protein sequence ID" value="PUZ56485.1"/>
    <property type="molecule type" value="Genomic_DNA"/>
</dbReference>
<proteinExistence type="predicted"/>
<sequence>MAGGWPISCHSTRWRSTTNLARSFELVSNIGDAHARAAASPFAASSGSVCPLAYEEGGEVSGAGCEAKGKGGGSALGQRRHRGITVTEVPIDYTDAADYEAY</sequence>
<gene>
    <name evidence="1" type="ORF">GQ55_5G310900</name>
</gene>
<evidence type="ECO:0000313" key="2">
    <source>
        <dbReference type="Proteomes" id="UP000244336"/>
    </source>
</evidence>
<protein>
    <submittedName>
        <fullName evidence="1">Uncharacterized protein</fullName>
    </submittedName>
</protein>
<reference evidence="1 2" key="1">
    <citation type="submission" date="2018-04" db="EMBL/GenBank/DDBJ databases">
        <title>WGS assembly of Panicum hallii var. hallii HAL2.</title>
        <authorList>
            <person name="Lovell J."/>
            <person name="Jenkins J."/>
            <person name="Lowry D."/>
            <person name="Mamidi S."/>
            <person name="Sreedasyam A."/>
            <person name="Weng X."/>
            <person name="Barry K."/>
            <person name="Bonette J."/>
            <person name="Campitelli B."/>
            <person name="Daum C."/>
            <person name="Gordon S."/>
            <person name="Gould B."/>
            <person name="Lipzen A."/>
            <person name="MacQueen A."/>
            <person name="Palacio-Mejia J."/>
            <person name="Plott C."/>
            <person name="Shakirov E."/>
            <person name="Shu S."/>
            <person name="Yoshinaga Y."/>
            <person name="Zane M."/>
            <person name="Rokhsar D."/>
            <person name="Grimwood J."/>
            <person name="Schmutz J."/>
            <person name="Juenger T."/>
        </authorList>
    </citation>
    <scope>NUCLEOTIDE SEQUENCE [LARGE SCALE GENOMIC DNA]</scope>
    <source>
        <strain evidence="2">cv. HAL2</strain>
    </source>
</reference>
<accession>A0A2T7DLM8</accession>
<name>A0A2T7DLM8_9POAL</name>
<keyword evidence="2" id="KW-1185">Reference proteome</keyword>
<dbReference type="AlphaFoldDB" id="A0A2T7DLM8"/>
<organism evidence="1 2">
    <name type="scientific">Panicum hallii var. hallii</name>
    <dbReference type="NCBI Taxonomy" id="1504633"/>
    <lineage>
        <taxon>Eukaryota</taxon>
        <taxon>Viridiplantae</taxon>
        <taxon>Streptophyta</taxon>
        <taxon>Embryophyta</taxon>
        <taxon>Tracheophyta</taxon>
        <taxon>Spermatophyta</taxon>
        <taxon>Magnoliopsida</taxon>
        <taxon>Liliopsida</taxon>
        <taxon>Poales</taxon>
        <taxon>Poaceae</taxon>
        <taxon>PACMAD clade</taxon>
        <taxon>Panicoideae</taxon>
        <taxon>Panicodae</taxon>
        <taxon>Paniceae</taxon>
        <taxon>Panicinae</taxon>
        <taxon>Panicum</taxon>
        <taxon>Panicum sect. Panicum</taxon>
    </lineage>
</organism>
<evidence type="ECO:0000313" key="1">
    <source>
        <dbReference type="EMBL" id="PUZ56485.1"/>
    </source>
</evidence>
<dbReference type="Gramene" id="PUZ56485">
    <property type="protein sequence ID" value="PUZ56485"/>
    <property type="gene ID" value="GQ55_5G310900"/>
</dbReference>
<dbReference type="Proteomes" id="UP000244336">
    <property type="component" value="Chromosome 5"/>
</dbReference>